<evidence type="ECO:0000256" key="3">
    <source>
        <dbReference type="ARBA" id="ARBA00022946"/>
    </source>
</evidence>
<dbReference type="GO" id="GO:0005840">
    <property type="term" value="C:ribosome"/>
    <property type="evidence" value="ECO:0007669"/>
    <property type="project" value="UniProtKB-KW"/>
</dbReference>
<evidence type="ECO:0000313" key="10">
    <source>
        <dbReference type="Proteomes" id="UP000803884"/>
    </source>
</evidence>
<protein>
    <recommendedName>
        <fullName evidence="7">Large ribosomal subunit protein mL40</fullName>
    </recommendedName>
</protein>
<reference evidence="9 10" key="1">
    <citation type="journal article" date="2020" name="Microbiol. Resour. Announc.">
        <title>Draft Genome Sequence of a Cladosporium Species Isolated from the Mesophotic Ascidian Didemnum maculosum.</title>
        <authorList>
            <person name="Gioti A."/>
            <person name="Siaperas R."/>
            <person name="Nikolaivits E."/>
            <person name="Le Goff G."/>
            <person name="Ouazzani J."/>
            <person name="Kotoulas G."/>
            <person name="Topakas E."/>
        </authorList>
    </citation>
    <scope>NUCLEOTIDE SEQUENCE [LARGE SCALE GENOMIC DNA]</scope>
    <source>
        <strain evidence="9 10">TM138-S3</strain>
    </source>
</reference>
<dbReference type="PANTHER" id="PTHR39150">
    <property type="entry name" value="54S RIBOSOMAL PROTEIN L28, MITOCHONDRIAL"/>
    <property type="match status" value="1"/>
</dbReference>
<dbReference type="GeneID" id="96003546"/>
<keyword evidence="4" id="KW-0689">Ribosomal protein</keyword>
<dbReference type="GO" id="GO:1990904">
    <property type="term" value="C:ribonucleoprotein complex"/>
    <property type="evidence" value="ECO:0007669"/>
    <property type="project" value="UniProtKB-KW"/>
</dbReference>
<dbReference type="PANTHER" id="PTHR39150:SF1">
    <property type="entry name" value="LARGE RIBOSOMAL SUBUNIT PROTEIN ML40"/>
    <property type="match status" value="1"/>
</dbReference>
<comment type="caution">
    <text evidence="9">The sequence shown here is derived from an EMBL/GenBank/DDBJ whole genome shotgun (WGS) entry which is preliminary data.</text>
</comment>
<evidence type="ECO:0000256" key="8">
    <source>
        <dbReference type="SAM" id="MobiDB-lite"/>
    </source>
</evidence>
<feature type="compositionally biased region" description="Polar residues" evidence="8">
    <location>
        <begin position="31"/>
        <end position="45"/>
    </location>
</feature>
<evidence type="ECO:0000256" key="7">
    <source>
        <dbReference type="ARBA" id="ARBA00035192"/>
    </source>
</evidence>
<organism evidence="9 10">
    <name type="scientific">Cladosporium halotolerans</name>
    <dbReference type="NCBI Taxonomy" id="1052096"/>
    <lineage>
        <taxon>Eukaryota</taxon>
        <taxon>Fungi</taxon>
        <taxon>Dikarya</taxon>
        <taxon>Ascomycota</taxon>
        <taxon>Pezizomycotina</taxon>
        <taxon>Dothideomycetes</taxon>
        <taxon>Dothideomycetidae</taxon>
        <taxon>Cladosporiales</taxon>
        <taxon>Cladosporiaceae</taxon>
        <taxon>Cladosporium</taxon>
    </lineage>
</organism>
<feature type="region of interest" description="Disordered" evidence="8">
    <location>
        <begin position="31"/>
        <end position="54"/>
    </location>
</feature>
<dbReference type="Gene3D" id="6.10.250.3440">
    <property type="match status" value="1"/>
</dbReference>
<comment type="similarity">
    <text evidence="2">Belongs to the mitochondrion-specific ribosomal protein mL40 family.</text>
</comment>
<dbReference type="Proteomes" id="UP000803884">
    <property type="component" value="Unassembled WGS sequence"/>
</dbReference>
<dbReference type="InterPro" id="IPR042831">
    <property type="entry name" value="Ribosomal_mL40_fung"/>
</dbReference>
<evidence type="ECO:0000313" key="9">
    <source>
        <dbReference type="EMBL" id="KAL1589099.1"/>
    </source>
</evidence>
<evidence type="ECO:0000256" key="1">
    <source>
        <dbReference type="ARBA" id="ARBA00004173"/>
    </source>
</evidence>
<dbReference type="RefSeq" id="XP_069232204.1">
    <property type="nucleotide sequence ID" value="XM_069370708.1"/>
</dbReference>
<keyword evidence="3" id="KW-0809">Transit peptide</keyword>
<dbReference type="InterPro" id="IPR019192">
    <property type="entry name" value="Ribosomal_mL40"/>
</dbReference>
<name>A0AB34L126_9PEZI</name>
<dbReference type="GO" id="GO:0032543">
    <property type="term" value="P:mitochondrial translation"/>
    <property type="evidence" value="ECO:0007669"/>
    <property type="project" value="InterPro"/>
</dbReference>
<dbReference type="Pfam" id="PF09812">
    <property type="entry name" value="MRP-L28"/>
    <property type="match status" value="1"/>
</dbReference>
<evidence type="ECO:0000256" key="5">
    <source>
        <dbReference type="ARBA" id="ARBA00023128"/>
    </source>
</evidence>
<sequence length="186" mass="21492">MKAPSTALLRTFSPLWRSEATSATARGCIAQQQQADFSSTPANQARNKRAGPKKDARITQIRYHLQHPLTPRPLRFSRNRALRHWTIHRAWQLYQFKLRNKQQSDLEKQYQSMANACEALRLIDNQGLTAEERLKLGEGEAEGNQMGKLFRIAMQKKGIWDGVPIEYARIQTDTPPRDGWNHAWTR</sequence>
<dbReference type="AlphaFoldDB" id="A0AB34L126"/>
<dbReference type="GO" id="GO:0003735">
    <property type="term" value="F:structural constituent of ribosome"/>
    <property type="evidence" value="ECO:0007669"/>
    <property type="project" value="InterPro"/>
</dbReference>
<keyword evidence="10" id="KW-1185">Reference proteome</keyword>
<evidence type="ECO:0000256" key="6">
    <source>
        <dbReference type="ARBA" id="ARBA00023274"/>
    </source>
</evidence>
<comment type="subcellular location">
    <subcellularLocation>
        <location evidence="1">Mitochondrion</location>
    </subcellularLocation>
</comment>
<evidence type="ECO:0000256" key="2">
    <source>
        <dbReference type="ARBA" id="ARBA00009360"/>
    </source>
</evidence>
<keyword evidence="6" id="KW-0687">Ribonucleoprotein</keyword>
<dbReference type="GO" id="GO:0005739">
    <property type="term" value="C:mitochondrion"/>
    <property type="evidence" value="ECO:0007669"/>
    <property type="project" value="UniProtKB-SubCell"/>
</dbReference>
<evidence type="ECO:0000256" key="4">
    <source>
        <dbReference type="ARBA" id="ARBA00022980"/>
    </source>
</evidence>
<dbReference type="EMBL" id="JAAQHG020000005">
    <property type="protein sequence ID" value="KAL1589099.1"/>
    <property type="molecule type" value="Genomic_DNA"/>
</dbReference>
<gene>
    <name evidence="9" type="ORF">WHR41_02102</name>
</gene>
<keyword evidence="5" id="KW-0496">Mitochondrion</keyword>
<accession>A0AB34L126</accession>
<proteinExistence type="inferred from homology"/>